<keyword evidence="4 7" id="KW-0689">Ribosomal protein</keyword>
<evidence type="ECO:0000256" key="3">
    <source>
        <dbReference type="ARBA" id="ARBA00022884"/>
    </source>
</evidence>
<dbReference type="SUPFAM" id="SSF55174">
    <property type="entry name" value="Alpha-L RNA-binding motif"/>
    <property type="match status" value="1"/>
</dbReference>
<keyword evidence="2 7" id="KW-0699">rRNA-binding</keyword>
<dbReference type="EMBL" id="MPJW01000151">
    <property type="protein sequence ID" value="OLU38798.1"/>
    <property type="molecule type" value="Genomic_DNA"/>
</dbReference>
<dbReference type="AlphaFoldDB" id="A0A1U7NF85"/>
<evidence type="ECO:0000313" key="12">
    <source>
        <dbReference type="Proteomes" id="UP000186341"/>
    </source>
</evidence>
<dbReference type="InterPro" id="IPR022801">
    <property type="entry name" value="Ribosomal_uS4"/>
</dbReference>
<dbReference type="Gene3D" id="3.10.290.10">
    <property type="entry name" value="RNA-binding S4 domain"/>
    <property type="match status" value="1"/>
</dbReference>
<feature type="domain" description="Small ribosomal subunit protein uS4 N-terminal" evidence="10">
    <location>
        <begin position="3"/>
        <end position="91"/>
    </location>
</feature>
<reference evidence="11 12" key="1">
    <citation type="submission" date="2016-11" db="EMBL/GenBank/DDBJ databases">
        <title>Description of two novel members of the family Erysipelotrichaceae: Ileibacterium lipovorans gen. nov., sp. nov. and Dubosiella newyorkensis, gen. nov., sp. nov.</title>
        <authorList>
            <person name="Cox L.M."/>
            <person name="Sohn J."/>
            <person name="Tyrrell K.L."/>
            <person name="Citron D.M."/>
            <person name="Lawson P.A."/>
            <person name="Patel N.B."/>
            <person name="Iizumi T."/>
            <person name="Perez-Perez G.I."/>
            <person name="Goldstein E.J."/>
            <person name="Blaser M.J."/>
        </authorList>
    </citation>
    <scope>NUCLEOTIDE SEQUENCE [LARGE SCALE GENOMIC DNA]</scope>
    <source>
        <strain evidence="11 12">NYU-BL-A3</strain>
    </source>
</reference>
<organism evidence="11 12">
    <name type="scientific">Ileibacterium valens</name>
    <dbReference type="NCBI Taxonomy" id="1862668"/>
    <lineage>
        <taxon>Bacteria</taxon>
        <taxon>Bacillati</taxon>
        <taxon>Bacillota</taxon>
        <taxon>Erysipelotrichia</taxon>
        <taxon>Erysipelotrichales</taxon>
        <taxon>Erysipelotrichaceae</taxon>
        <taxon>Ileibacterium</taxon>
    </lineage>
</organism>
<evidence type="ECO:0000256" key="5">
    <source>
        <dbReference type="ARBA" id="ARBA00023274"/>
    </source>
</evidence>
<keyword evidence="3 7" id="KW-0694">RNA-binding</keyword>
<dbReference type="PANTHER" id="PTHR11831">
    <property type="entry name" value="30S 40S RIBOSOMAL PROTEIN"/>
    <property type="match status" value="1"/>
</dbReference>
<dbReference type="Pfam" id="PF01479">
    <property type="entry name" value="S4"/>
    <property type="match status" value="1"/>
</dbReference>
<evidence type="ECO:0000256" key="4">
    <source>
        <dbReference type="ARBA" id="ARBA00022980"/>
    </source>
</evidence>
<evidence type="ECO:0000256" key="7">
    <source>
        <dbReference type="HAMAP-Rule" id="MF_01306"/>
    </source>
</evidence>
<dbReference type="GO" id="GO:0019843">
    <property type="term" value="F:rRNA binding"/>
    <property type="evidence" value="ECO:0007669"/>
    <property type="project" value="UniProtKB-UniRule"/>
</dbReference>
<evidence type="ECO:0000256" key="8">
    <source>
        <dbReference type="RuleBase" id="RU003699"/>
    </source>
</evidence>
<protein>
    <recommendedName>
        <fullName evidence="6 7">Small ribosomal subunit protein uS4</fullName>
    </recommendedName>
</protein>
<dbReference type="OrthoDB" id="9803672at2"/>
<comment type="caution">
    <text evidence="11">The sequence shown here is derived from an EMBL/GenBank/DDBJ whole genome shotgun (WGS) entry which is preliminary data.</text>
</comment>
<dbReference type="InterPro" id="IPR001912">
    <property type="entry name" value="Ribosomal_uS4_N"/>
</dbReference>
<dbReference type="PROSITE" id="PS00632">
    <property type="entry name" value="RIBOSOMAL_S4"/>
    <property type="match status" value="1"/>
</dbReference>
<comment type="function">
    <text evidence="7">With S5 and S12 plays an important role in translational accuracy.</text>
</comment>
<dbReference type="PROSITE" id="PS50889">
    <property type="entry name" value="S4"/>
    <property type="match status" value="1"/>
</dbReference>
<comment type="subunit">
    <text evidence="7">Part of the 30S ribosomal subunit. Contacts protein S5. The interaction surface between S4 and S5 is involved in control of translational fidelity.</text>
</comment>
<dbReference type="GO" id="GO:0015935">
    <property type="term" value="C:small ribosomal subunit"/>
    <property type="evidence" value="ECO:0007669"/>
    <property type="project" value="InterPro"/>
</dbReference>
<dbReference type="Proteomes" id="UP000186341">
    <property type="component" value="Unassembled WGS sequence"/>
</dbReference>
<dbReference type="GO" id="GO:0003735">
    <property type="term" value="F:structural constituent of ribosome"/>
    <property type="evidence" value="ECO:0007669"/>
    <property type="project" value="InterPro"/>
</dbReference>
<feature type="domain" description="RNA-binding S4" evidence="9">
    <location>
        <begin position="92"/>
        <end position="156"/>
    </location>
</feature>
<name>A0A1U7NF85_9FIRM</name>
<dbReference type="NCBIfam" id="NF003717">
    <property type="entry name" value="PRK05327.1"/>
    <property type="match status" value="1"/>
</dbReference>
<evidence type="ECO:0000313" key="11">
    <source>
        <dbReference type="EMBL" id="OLU38798.1"/>
    </source>
</evidence>
<comment type="similarity">
    <text evidence="1 7 8">Belongs to the universal ribosomal protein uS4 family.</text>
</comment>
<dbReference type="InterPro" id="IPR005709">
    <property type="entry name" value="Ribosomal_uS4_bac-type"/>
</dbReference>
<dbReference type="InterPro" id="IPR018079">
    <property type="entry name" value="Ribosomal_uS4_CS"/>
</dbReference>
<gene>
    <name evidence="7" type="primary">rpsD</name>
    <name evidence="11" type="ORF">BO222_07815</name>
</gene>
<sequence>MSRDRSSVWKKSRRLNYSVLETGEELSRRPYAPGQHGKTRRVKLTNYGIQKQEKQRIRNVYQVSEKQFANTFAKASRKSGAAGENLLVMLESRLDNLVYRLGLAGTRRGARQLVNHGHILVDGKKVDIPSYQVKPGSIIEVAEKSRNNKSIVESLEATPSFVDYVEMDKENRKGKYVRYPERNELFQAQPINELLVVEYYNR</sequence>
<evidence type="ECO:0000256" key="2">
    <source>
        <dbReference type="ARBA" id="ARBA00022730"/>
    </source>
</evidence>
<dbReference type="SMART" id="SM00363">
    <property type="entry name" value="S4"/>
    <property type="match status" value="1"/>
</dbReference>
<dbReference type="HAMAP" id="MF_01306_B">
    <property type="entry name" value="Ribosomal_uS4_B"/>
    <property type="match status" value="1"/>
</dbReference>
<dbReference type="GO" id="GO:0006412">
    <property type="term" value="P:translation"/>
    <property type="evidence" value="ECO:0007669"/>
    <property type="project" value="UniProtKB-UniRule"/>
</dbReference>
<keyword evidence="12" id="KW-1185">Reference proteome</keyword>
<dbReference type="Gene3D" id="1.10.1050.10">
    <property type="entry name" value="Ribosomal Protein S4 Delta 41, Chain A, domain 1"/>
    <property type="match status" value="1"/>
</dbReference>
<dbReference type="CDD" id="cd00165">
    <property type="entry name" value="S4"/>
    <property type="match status" value="1"/>
</dbReference>
<dbReference type="SMART" id="SM01390">
    <property type="entry name" value="Ribosomal_S4"/>
    <property type="match status" value="1"/>
</dbReference>
<dbReference type="NCBIfam" id="TIGR01017">
    <property type="entry name" value="rpsD_bact"/>
    <property type="match status" value="1"/>
</dbReference>
<dbReference type="InterPro" id="IPR036986">
    <property type="entry name" value="S4_RNA-bd_sf"/>
</dbReference>
<evidence type="ECO:0000259" key="9">
    <source>
        <dbReference type="SMART" id="SM00363"/>
    </source>
</evidence>
<comment type="function">
    <text evidence="7">One of the primary rRNA binding proteins, it binds directly to 16S rRNA where it nucleates assembly of the body of the 30S subunit.</text>
</comment>
<dbReference type="PANTHER" id="PTHR11831:SF4">
    <property type="entry name" value="SMALL RIBOSOMAL SUBUNIT PROTEIN US4M"/>
    <property type="match status" value="1"/>
</dbReference>
<dbReference type="Pfam" id="PF00163">
    <property type="entry name" value="Ribosomal_S4"/>
    <property type="match status" value="1"/>
</dbReference>
<keyword evidence="5 7" id="KW-0687">Ribonucleoprotein</keyword>
<evidence type="ECO:0000256" key="6">
    <source>
        <dbReference type="ARBA" id="ARBA00035254"/>
    </source>
</evidence>
<dbReference type="RefSeq" id="WP_075819937.1">
    <property type="nucleotide sequence ID" value="NZ_CAJUTZ010000022.1"/>
</dbReference>
<dbReference type="GO" id="GO:0042274">
    <property type="term" value="P:ribosomal small subunit biogenesis"/>
    <property type="evidence" value="ECO:0007669"/>
    <property type="project" value="TreeGrafter"/>
</dbReference>
<evidence type="ECO:0000259" key="10">
    <source>
        <dbReference type="SMART" id="SM01390"/>
    </source>
</evidence>
<dbReference type="GeneID" id="82203085"/>
<proteinExistence type="inferred from homology"/>
<dbReference type="FunFam" id="3.10.290.10:FF:000001">
    <property type="entry name" value="30S ribosomal protein S4"/>
    <property type="match status" value="1"/>
</dbReference>
<dbReference type="InterPro" id="IPR002942">
    <property type="entry name" value="S4_RNA-bd"/>
</dbReference>
<accession>A0A1U7NF85</accession>
<evidence type="ECO:0000256" key="1">
    <source>
        <dbReference type="ARBA" id="ARBA00007465"/>
    </source>
</evidence>